<dbReference type="OrthoDB" id="8701357at2"/>
<dbReference type="RefSeq" id="WP_030448840.1">
    <property type="nucleotide sequence ID" value="NZ_AP023354.1"/>
</dbReference>
<gene>
    <name evidence="2" type="ORF">Asera_04200</name>
</gene>
<evidence type="ECO:0000313" key="3">
    <source>
        <dbReference type="Proteomes" id="UP000680750"/>
    </source>
</evidence>
<dbReference type="InterPro" id="IPR052519">
    <property type="entry name" value="Euk-type_GlcNAc_Kinase"/>
</dbReference>
<accession>A0A810KV15</accession>
<organism evidence="2 3">
    <name type="scientific">Actinocatenispora sera</name>
    <dbReference type="NCBI Taxonomy" id="390989"/>
    <lineage>
        <taxon>Bacteria</taxon>
        <taxon>Bacillati</taxon>
        <taxon>Actinomycetota</taxon>
        <taxon>Actinomycetes</taxon>
        <taxon>Micromonosporales</taxon>
        <taxon>Micromonosporaceae</taxon>
        <taxon>Actinocatenispora</taxon>
    </lineage>
</organism>
<proteinExistence type="predicted"/>
<dbReference type="GO" id="GO:0016301">
    <property type="term" value="F:kinase activity"/>
    <property type="evidence" value="ECO:0007669"/>
    <property type="project" value="UniProtKB-KW"/>
</dbReference>
<dbReference type="Gene3D" id="3.30.420.40">
    <property type="match status" value="2"/>
</dbReference>
<protein>
    <submittedName>
        <fullName evidence="2">N-acetylglucosamine kinase</fullName>
    </submittedName>
</protein>
<dbReference type="InterPro" id="IPR002731">
    <property type="entry name" value="ATPase_BadF"/>
</dbReference>
<dbReference type="Pfam" id="PF01869">
    <property type="entry name" value="BcrAD_BadFG"/>
    <property type="match status" value="1"/>
</dbReference>
<keyword evidence="3" id="KW-1185">Reference proteome</keyword>
<dbReference type="KEGG" id="aser:Asera_04200"/>
<reference evidence="2" key="1">
    <citation type="submission" date="2020-08" db="EMBL/GenBank/DDBJ databases">
        <title>Whole genome shotgun sequence of Actinocatenispora sera NBRC 101916.</title>
        <authorList>
            <person name="Komaki H."/>
            <person name="Tamura T."/>
        </authorList>
    </citation>
    <scope>NUCLEOTIDE SEQUENCE</scope>
    <source>
        <strain evidence="2">NBRC 101916</strain>
    </source>
</reference>
<dbReference type="EMBL" id="AP023354">
    <property type="protein sequence ID" value="BCJ26312.1"/>
    <property type="molecule type" value="Genomic_DNA"/>
</dbReference>
<evidence type="ECO:0000259" key="1">
    <source>
        <dbReference type="Pfam" id="PF01869"/>
    </source>
</evidence>
<keyword evidence="2" id="KW-0418">Kinase</keyword>
<feature type="domain" description="ATPase BadF/BadG/BcrA/BcrD type" evidence="1">
    <location>
        <begin position="7"/>
        <end position="296"/>
    </location>
</feature>
<dbReference type="InterPro" id="IPR043129">
    <property type="entry name" value="ATPase_NBD"/>
</dbReference>
<keyword evidence="2" id="KW-0808">Transferase</keyword>
<evidence type="ECO:0000313" key="2">
    <source>
        <dbReference type="EMBL" id="BCJ26312.1"/>
    </source>
</evidence>
<dbReference type="SUPFAM" id="SSF53067">
    <property type="entry name" value="Actin-like ATPase domain"/>
    <property type="match status" value="2"/>
</dbReference>
<sequence>MSEPLVLGADVGGTSAKAALIDASGRVLGRGRAAGGNVNSSDGDPAGNIGAALREALGDHDPARVAAGMIGMAGSAAVPQKARRVADTAWQLAGLTGSPRIGTDLDIAYAAGATGGDGVLLLAGTGAVSAAFTGYRLTKRCDGLGWLLGDEGSAVWLGIEGLRAAVAALDGRGPETALAAAMVARLAPASPTGDPRQDLVAAAFRVPPARLGELAPTVVAAAVEGDPVAERIVTAGCTALVRTASVVADRPRCLVLAGSLLTTPGLVAQRVRTDVTVRFGVEPVVAPDPVAGALLAALRAADFPIPPDLPARLRAALDTTAVRQS</sequence>
<dbReference type="PANTHER" id="PTHR43190:SF3">
    <property type="entry name" value="N-ACETYL-D-GLUCOSAMINE KINASE"/>
    <property type="match status" value="1"/>
</dbReference>
<dbReference type="AlphaFoldDB" id="A0A810KV15"/>
<dbReference type="PANTHER" id="PTHR43190">
    <property type="entry name" value="N-ACETYL-D-GLUCOSAMINE KINASE"/>
    <property type="match status" value="1"/>
</dbReference>
<name>A0A810KV15_9ACTN</name>
<dbReference type="Proteomes" id="UP000680750">
    <property type="component" value="Chromosome"/>
</dbReference>